<keyword evidence="7" id="KW-0238">DNA-binding</keyword>
<dbReference type="SUPFAM" id="SSF53098">
    <property type="entry name" value="Ribonuclease H-like"/>
    <property type="match status" value="1"/>
</dbReference>
<dbReference type="InterPro" id="IPR043502">
    <property type="entry name" value="DNA/RNA_pol_sf"/>
</dbReference>
<feature type="domain" description="DNA-directed DNA polymerase family B mitochondria/virus" evidence="10">
    <location>
        <begin position="117"/>
        <end position="234"/>
    </location>
</feature>
<dbReference type="EC" id="2.7.7.7" evidence="2"/>
<keyword evidence="12" id="KW-1185">Reference proteome</keyword>
<protein>
    <recommendedName>
        <fullName evidence="2">DNA-directed DNA polymerase</fullName>
        <ecNumber evidence="2">2.7.7.7</ecNumber>
    </recommendedName>
</protein>
<evidence type="ECO:0000256" key="5">
    <source>
        <dbReference type="ARBA" id="ARBA00022705"/>
    </source>
</evidence>
<dbReference type="Pfam" id="PF03175">
    <property type="entry name" value="DNA_pol_B_2"/>
    <property type="match status" value="2"/>
</dbReference>
<evidence type="ECO:0000256" key="4">
    <source>
        <dbReference type="ARBA" id="ARBA00022695"/>
    </source>
</evidence>
<dbReference type="EMBL" id="CALNXK010000593">
    <property type="protein sequence ID" value="CAH3188131.1"/>
    <property type="molecule type" value="Genomic_DNA"/>
</dbReference>
<name>A0ABN8S8S7_9CNID</name>
<gene>
    <name evidence="11" type="ORF">PLOB_00039129</name>
</gene>
<proteinExistence type="inferred from homology"/>
<comment type="similarity">
    <text evidence="1">Belongs to the DNA polymerase type-B family.</text>
</comment>
<evidence type="ECO:0000256" key="6">
    <source>
        <dbReference type="ARBA" id="ARBA00022932"/>
    </source>
</evidence>
<evidence type="ECO:0000313" key="12">
    <source>
        <dbReference type="Proteomes" id="UP001159405"/>
    </source>
</evidence>
<comment type="catalytic activity">
    <reaction evidence="8">
        <text>DNA(n) + a 2'-deoxyribonucleoside 5'-triphosphate = DNA(n+1) + diphosphate</text>
        <dbReference type="Rhea" id="RHEA:22508"/>
        <dbReference type="Rhea" id="RHEA-COMP:17339"/>
        <dbReference type="Rhea" id="RHEA-COMP:17340"/>
        <dbReference type="ChEBI" id="CHEBI:33019"/>
        <dbReference type="ChEBI" id="CHEBI:61560"/>
        <dbReference type="ChEBI" id="CHEBI:173112"/>
        <dbReference type="EC" id="2.7.7.7"/>
    </reaction>
</comment>
<keyword evidence="4" id="KW-0548">Nucleotidyltransferase</keyword>
<keyword evidence="6" id="KW-0239">DNA-directed DNA polymerase</keyword>
<keyword evidence="3" id="KW-0808">Transferase</keyword>
<evidence type="ECO:0000259" key="10">
    <source>
        <dbReference type="Pfam" id="PF03175"/>
    </source>
</evidence>
<keyword evidence="5" id="KW-0235">DNA replication</keyword>
<dbReference type="InterPro" id="IPR012337">
    <property type="entry name" value="RNaseH-like_sf"/>
</dbReference>
<dbReference type="InterPro" id="IPR023211">
    <property type="entry name" value="DNA_pol_palm_dom_sf"/>
</dbReference>
<evidence type="ECO:0000256" key="8">
    <source>
        <dbReference type="ARBA" id="ARBA00049244"/>
    </source>
</evidence>
<evidence type="ECO:0000256" key="2">
    <source>
        <dbReference type="ARBA" id="ARBA00012417"/>
    </source>
</evidence>
<dbReference type="InterPro" id="IPR004868">
    <property type="entry name" value="DNA-dir_DNA_pol_B_mt/vir"/>
</dbReference>
<dbReference type="Gene3D" id="3.40.960.10">
    <property type="entry name" value="VSR Endonuclease"/>
    <property type="match status" value="1"/>
</dbReference>
<sequence length="840" mass="97217">MTTEDGEKVKDVAKNPITRKEQEEAYLKEHPPTQPVDEKSRHESIERVKKQLQDLGVDVTEIPEDQLEEFQGDHYMLTEGKKDKHRELVFADIECSIDNNRRFTPNLICFERETFTKTFGLTELKKGYFPHSFNRKENQNYEGLIPDLKYYETNCMNTKKKEAVEKWHGEEVLKGESWNFKKELLEYCESDVKLLKEGCLAFAADFEKECKFNPLKENITIASACHNFWRNNQMIPYSIAVEPPHGWSGIKPAQSKIGFQWLHIQDQKLGGNRIKHAANGGEQTLMIESWGKVRVDGYDPLKKTVYEFQGCEFHGCPKCKKQRHVKTWHHPDRTKTDVLRKAGYTVKVEWECNFKQKLAADPELQDMIKDVEWTAPLNPKEALFGGRTGLSCCYHKKVPDERIDYVDYTSLYPWVNKYGTYPIGHPTIMKNPSDQNIDNYFGIAKVDVLAPEKLFHPVLPMKIGDKCMFTLCATCAQEQLEKPWHERSNLCKHTDQERQMTGTWCTEELKTAVERGYEILKIHEAWHWGENQRKRGLFAPYVNKFLKAKQEASGWPSDVETDEQKAKYVSEYEMHEGIQLEQDKIEINPGRKAVAKVMLNSFWGKFGEADNKPTTSTLQKVEDWEKLINDDTVIVKSVNVYSEEVLEVTTVKKEGACAPNVKGNIFIALFTTAIARLKLYEALDELKERVLYYDTDSVIYKSKPEDETLPLGKFLGDFTDETGGDTIEEFGSAGPKSYSYKTSGGKTECKSKGLKNTHAVREVLNCEAMLKHIQLELKDPEERKRQLKTTIFNHFVRNSKVKSIYLEDMVKIFQVNWDKRVVEKTTGLTYPYGYVRLEFL</sequence>
<dbReference type="PANTHER" id="PTHR33568:SF3">
    <property type="entry name" value="DNA-DIRECTED DNA POLYMERASE"/>
    <property type="match status" value="1"/>
</dbReference>
<evidence type="ECO:0000256" key="9">
    <source>
        <dbReference type="SAM" id="MobiDB-lite"/>
    </source>
</evidence>
<accession>A0ABN8S8S7</accession>
<comment type="caution">
    <text evidence="11">The sequence shown here is derived from an EMBL/GenBank/DDBJ whole genome shotgun (WGS) entry which is preliminary data.</text>
</comment>
<dbReference type="Gene3D" id="3.90.1600.10">
    <property type="entry name" value="Palm domain of DNA polymerase"/>
    <property type="match status" value="1"/>
</dbReference>
<organism evidence="11 12">
    <name type="scientific">Porites lobata</name>
    <dbReference type="NCBI Taxonomy" id="104759"/>
    <lineage>
        <taxon>Eukaryota</taxon>
        <taxon>Metazoa</taxon>
        <taxon>Cnidaria</taxon>
        <taxon>Anthozoa</taxon>
        <taxon>Hexacorallia</taxon>
        <taxon>Scleractinia</taxon>
        <taxon>Fungiina</taxon>
        <taxon>Poritidae</taxon>
        <taxon>Porites</taxon>
    </lineage>
</organism>
<reference evidence="11 12" key="1">
    <citation type="submission" date="2022-05" db="EMBL/GenBank/DDBJ databases">
        <authorList>
            <consortium name="Genoscope - CEA"/>
            <person name="William W."/>
        </authorList>
    </citation>
    <scope>NUCLEOTIDE SEQUENCE [LARGE SCALE GENOMIC DNA]</scope>
</reference>
<dbReference type="PANTHER" id="PTHR33568">
    <property type="entry name" value="DNA POLYMERASE"/>
    <property type="match status" value="1"/>
</dbReference>
<dbReference type="Proteomes" id="UP001159405">
    <property type="component" value="Unassembled WGS sequence"/>
</dbReference>
<evidence type="ECO:0000256" key="1">
    <source>
        <dbReference type="ARBA" id="ARBA00005755"/>
    </source>
</evidence>
<feature type="region of interest" description="Disordered" evidence="9">
    <location>
        <begin position="1"/>
        <end position="44"/>
    </location>
</feature>
<evidence type="ECO:0000256" key="3">
    <source>
        <dbReference type="ARBA" id="ARBA00022679"/>
    </source>
</evidence>
<evidence type="ECO:0000313" key="11">
    <source>
        <dbReference type="EMBL" id="CAH3188131.1"/>
    </source>
</evidence>
<dbReference type="Gene3D" id="1.10.287.690">
    <property type="entry name" value="Helix hairpin bin"/>
    <property type="match status" value="1"/>
</dbReference>
<dbReference type="SUPFAM" id="SSF56672">
    <property type="entry name" value="DNA/RNA polymerases"/>
    <property type="match status" value="1"/>
</dbReference>
<evidence type="ECO:0000256" key="7">
    <source>
        <dbReference type="ARBA" id="ARBA00023125"/>
    </source>
</evidence>
<feature type="domain" description="DNA-directed DNA polymerase family B mitochondria/virus" evidence="10">
    <location>
        <begin position="380"/>
        <end position="555"/>
    </location>
</feature>